<proteinExistence type="predicted"/>
<evidence type="ECO:0000313" key="2">
    <source>
        <dbReference type="Proteomes" id="UP000366051"/>
    </source>
</evidence>
<dbReference type="Proteomes" id="UP000366051">
    <property type="component" value="Chromosome"/>
</dbReference>
<accession>A0A5Q2N461</accession>
<name>A0A5Q2N461_9FIRM</name>
<reference evidence="2" key="1">
    <citation type="submission" date="2019-11" db="EMBL/GenBank/DDBJ databases">
        <title>Genome sequence of Heliorestis convoluta strain HH, an alkaliphilic and minimalistic phototrophic bacterium from a soda lake in Egypt.</title>
        <authorList>
            <person name="Dewey E.D."/>
            <person name="Stokes L.M."/>
            <person name="Burchell B.M."/>
            <person name="Shaffer K.N."/>
            <person name="Huntington A.M."/>
            <person name="Baker J.M."/>
            <person name="Nadendla S."/>
            <person name="Giglio M.G."/>
            <person name="Touchman J.W."/>
            <person name="Blankenship R.E."/>
            <person name="Madigan M.T."/>
            <person name="Sattley W.M."/>
        </authorList>
    </citation>
    <scope>NUCLEOTIDE SEQUENCE [LARGE SCALE GENOMIC DNA]</scope>
    <source>
        <strain evidence="2">HH</strain>
    </source>
</reference>
<evidence type="ECO:0000313" key="1">
    <source>
        <dbReference type="EMBL" id="QGG48386.1"/>
    </source>
</evidence>
<gene>
    <name evidence="1" type="ORF">FTV88_2288</name>
</gene>
<dbReference type="AlphaFoldDB" id="A0A5Q2N461"/>
<dbReference type="EMBL" id="CP045875">
    <property type="protein sequence ID" value="QGG48386.1"/>
    <property type="molecule type" value="Genomic_DNA"/>
</dbReference>
<dbReference type="OrthoDB" id="5870636at2"/>
<sequence>MMALLSTPLQKENPLFIGHHRAPQKALEAKTKVILQQGTSIIRVHCLQFEEKWREKMVSQIEEAAESAYSLVKQREEALLPTFSDLNQLLEEIRSDLNRIHACPFGDTLTLPSTLPYPASIKQALTEQKMTLFMTGFAEKQYNQLWNQTLQGAIPTAWPAWGKNLLQQGIGSLGIGTLLLQANHCSYDQEKERYRQQLRQRFDGLLYRWRHHLLEQWQQQFQKAVYSWYDEQLALLAQENRQVHAM</sequence>
<dbReference type="KEGG" id="hcv:FTV88_2288"/>
<keyword evidence="2" id="KW-1185">Reference proteome</keyword>
<dbReference type="RefSeq" id="WP_153725572.1">
    <property type="nucleotide sequence ID" value="NZ_CP045875.1"/>
</dbReference>
<protein>
    <submittedName>
        <fullName evidence="1">Uncharacterized protein</fullName>
    </submittedName>
</protein>
<organism evidence="1 2">
    <name type="scientific">Heliorestis convoluta</name>
    <dbReference type="NCBI Taxonomy" id="356322"/>
    <lineage>
        <taxon>Bacteria</taxon>
        <taxon>Bacillati</taxon>
        <taxon>Bacillota</taxon>
        <taxon>Clostridia</taxon>
        <taxon>Eubacteriales</taxon>
        <taxon>Heliobacteriaceae</taxon>
        <taxon>Heliorestis</taxon>
    </lineage>
</organism>